<accession>A0A427TDK4</accession>
<dbReference type="Proteomes" id="UP000279911">
    <property type="component" value="Unassembled WGS sequence"/>
</dbReference>
<dbReference type="OrthoDB" id="9828507at2"/>
<sequence length="128" mass="13724">MSTKDKSKNCNCEKMVVLREAFGEIFRPCDGNTYTLIEATATPMENVVAEIGNFGDCSVTFHFLQENGGTINKTVPANTGVRVVQIPGRILLVSVTCNCPCGTGSQCDAGAFVTFSQCVCCCPDDHDD</sequence>
<dbReference type="EMBL" id="RSFW01000038">
    <property type="protein sequence ID" value="RSD20758.1"/>
    <property type="molecule type" value="Genomic_DNA"/>
</dbReference>
<proteinExistence type="predicted"/>
<reference evidence="2" key="1">
    <citation type="submission" date="2018-12" db="EMBL/GenBank/DDBJ databases">
        <title>Bacillus chawlae sp. nov., Bacillus glennii sp. nov., and Bacillus saganii sp. nov. Isolated from the Vehicle Assembly Building at Kennedy Space Center where the Viking Spacecraft were Assembled.</title>
        <authorList>
            <person name="Seuylemezian A."/>
            <person name="Vaishampayan P."/>
        </authorList>
    </citation>
    <scope>NUCLEOTIDE SEQUENCE [LARGE SCALE GENOMIC DNA]</scope>
    <source>
        <strain evidence="2">DSM 13966</strain>
    </source>
</reference>
<organism evidence="1 2">
    <name type="scientific">Mesobacillus subterraneus</name>
    <dbReference type="NCBI Taxonomy" id="285983"/>
    <lineage>
        <taxon>Bacteria</taxon>
        <taxon>Bacillati</taxon>
        <taxon>Bacillota</taxon>
        <taxon>Bacilli</taxon>
        <taxon>Bacillales</taxon>
        <taxon>Bacillaceae</taxon>
        <taxon>Mesobacillus</taxon>
    </lineage>
</organism>
<evidence type="ECO:0008006" key="3">
    <source>
        <dbReference type="Google" id="ProtNLM"/>
    </source>
</evidence>
<name>A0A427TDK4_9BACI</name>
<evidence type="ECO:0000313" key="1">
    <source>
        <dbReference type="EMBL" id="RSD20758.1"/>
    </source>
</evidence>
<protein>
    <recommendedName>
        <fullName evidence="3">Exosporium protein D</fullName>
    </recommendedName>
</protein>
<dbReference type="AlphaFoldDB" id="A0A427TDK4"/>
<evidence type="ECO:0000313" key="2">
    <source>
        <dbReference type="Proteomes" id="UP000279911"/>
    </source>
</evidence>
<comment type="caution">
    <text evidence="1">The sequence shown here is derived from an EMBL/GenBank/DDBJ whole genome shotgun (WGS) entry which is preliminary data.</text>
</comment>
<gene>
    <name evidence="1" type="ORF">EJA10_22840</name>
</gene>
<dbReference type="RefSeq" id="WP_125482315.1">
    <property type="nucleotide sequence ID" value="NZ_RSFW01000038.1"/>
</dbReference>